<protein>
    <submittedName>
        <fullName evidence="1">Uncharacterized protein</fullName>
    </submittedName>
</protein>
<dbReference type="Proteomes" id="UP000287188">
    <property type="component" value="Unassembled WGS sequence"/>
</dbReference>
<evidence type="ECO:0000313" key="2">
    <source>
        <dbReference type="Proteomes" id="UP000287188"/>
    </source>
</evidence>
<keyword evidence="2" id="KW-1185">Reference proteome</keyword>
<comment type="caution">
    <text evidence="1">The sequence shown here is derived from an EMBL/GenBank/DDBJ whole genome shotgun (WGS) entry which is preliminary data.</text>
</comment>
<name>A0A402AQF4_9CHLR</name>
<accession>A0A402AQF4</accession>
<proteinExistence type="predicted"/>
<evidence type="ECO:0000313" key="1">
    <source>
        <dbReference type="EMBL" id="GCE21398.1"/>
    </source>
</evidence>
<sequence>MVGIGVGVGVGICVGVGFGVGAELAEELGLLDPQALMIPAKRTKQKHSAIQLDKRIFLFCIRKLTSAFIEILVMLR</sequence>
<organism evidence="1 2">
    <name type="scientific">Dictyobacter kobayashii</name>
    <dbReference type="NCBI Taxonomy" id="2014872"/>
    <lineage>
        <taxon>Bacteria</taxon>
        <taxon>Bacillati</taxon>
        <taxon>Chloroflexota</taxon>
        <taxon>Ktedonobacteria</taxon>
        <taxon>Ktedonobacterales</taxon>
        <taxon>Dictyobacteraceae</taxon>
        <taxon>Dictyobacter</taxon>
    </lineage>
</organism>
<dbReference type="EMBL" id="BIFS01000001">
    <property type="protein sequence ID" value="GCE21398.1"/>
    <property type="molecule type" value="Genomic_DNA"/>
</dbReference>
<gene>
    <name evidence="1" type="ORF">KDK_51980</name>
</gene>
<dbReference type="AlphaFoldDB" id="A0A402AQF4"/>
<reference evidence="2" key="1">
    <citation type="submission" date="2018-12" db="EMBL/GenBank/DDBJ databases">
        <title>Tengunoibacter tsumagoiensis gen. nov., sp. nov., Dictyobacter kobayashii sp. nov., D. alpinus sp. nov., and D. joshuensis sp. nov. and description of Dictyobacteraceae fam. nov. within the order Ktedonobacterales isolated from Tengu-no-mugimeshi.</title>
        <authorList>
            <person name="Wang C.M."/>
            <person name="Zheng Y."/>
            <person name="Sakai Y."/>
            <person name="Toyoda A."/>
            <person name="Minakuchi Y."/>
            <person name="Abe K."/>
            <person name="Yokota A."/>
            <person name="Yabe S."/>
        </authorList>
    </citation>
    <scope>NUCLEOTIDE SEQUENCE [LARGE SCALE GENOMIC DNA]</scope>
    <source>
        <strain evidence="2">Uno11</strain>
    </source>
</reference>